<accession>A0A193LL25</accession>
<dbReference type="KEGG" id="woc:BA177_08875"/>
<evidence type="ECO:0000313" key="1">
    <source>
        <dbReference type="EMBL" id="ANO53118.1"/>
    </source>
</evidence>
<evidence type="ECO:0008006" key="3">
    <source>
        <dbReference type="Google" id="ProtNLM"/>
    </source>
</evidence>
<sequence>MRIDDGTETGGRSTVNGSITVGSNAVISGSLSTVNGSITVDRDSQVEDVETVNGGIRLASGVMADDLESVNGNIRLGENVRVTGNISIVNGKIEIASGGTVADDVSNVNGDITVYRSDIGGDVSTVNGDVTLTDNSVVRGNLIVEKPGGWRWSEKNQRKPRVIVGPGTQILGKIQLEREVELFISESATVSTVSGEMSLNDAVRFSGARP</sequence>
<keyword evidence="2" id="KW-1185">Reference proteome</keyword>
<evidence type="ECO:0000313" key="2">
    <source>
        <dbReference type="Proteomes" id="UP000092695"/>
    </source>
</evidence>
<gene>
    <name evidence="1" type="ORF">BA177_08875</name>
</gene>
<dbReference type="Gene3D" id="2.160.20.20">
    <property type="match status" value="1"/>
</dbReference>
<proteinExistence type="predicted"/>
<dbReference type="STRING" id="1548547.BA177_08875"/>
<reference evidence="1 2" key="1">
    <citation type="submission" date="2016-06" db="EMBL/GenBank/DDBJ databases">
        <title>Complete genome sequence of a deep-branching marine Gamma Proteobacterium Woeseia oceani type strain XK5.</title>
        <authorList>
            <person name="Mu D."/>
            <person name="Du Z."/>
        </authorList>
    </citation>
    <scope>NUCLEOTIDE SEQUENCE [LARGE SCALE GENOMIC DNA]</scope>
    <source>
        <strain evidence="1 2">XK5</strain>
    </source>
</reference>
<organism evidence="1 2">
    <name type="scientific">Woeseia oceani</name>
    <dbReference type="NCBI Taxonomy" id="1548547"/>
    <lineage>
        <taxon>Bacteria</taxon>
        <taxon>Pseudomonadati</taxon>
        <taxon>Pseudomonadota</taxon>
        <taxon>Gammaproteobacteria</taxon>
        <taxon>Woeseiales</taxon>
        <taxon>Woeseiaceae</taxon>
        <taxon>Woeseia</taxon>
    </lineage>
</organism>
<dbReference type="InterPro" id="IPR012332">
    <property type="entry name" value="Autotransporter_pectin_lyase_C"/>
</dbReference>
<name>A0A193LL25_9GAMM</name>
<dbReference type="AlphaFoldDB" id="A0A193LL25"/>
<protein>
    <recommendedName>
        <fullName evidence="3">Polymer-forming cytoskeletal protein</fullName>
    </recommendedName>
</protein>
<dbReference type="Proteomes" id="UP000092695">
    <property type="component" value="Chromosome"/>
</dbReference>
<dbReference type="EMBL" id="CP016268">
    <property type="protein sequence ID" value="ANO53118.1"/>
    <property type="molecule type" value="Genomic_DNA"/>
</dbReference>